<evidence type="ECO:0000256" key="4">
    <source>
        <dbReference type="ARBA" id="ARBA00022801"/>
    </source>
</evidence>
<dbReference type="Gene3D" id="3.40.50.1820">
    <property type="entry name" value="alpha/beta hydrolase"/>
    <property type="match status" value="2"/>
</dbReference>
<dbReference type="GO" id="GO:0006508">
    <property type="term" value="P:proteolysis"/>
    <property type="evidence" value="ECO:0007669"/>
    <property type="project" value="UniProtKB-KW"/>
</dbReference>
<dbReference type="AlphaFoldDB" id="A0A8H7HHG1"/>
<dbReference type="Proteomes" id="UP000650582">
    <property type="component" value="Unassembled WGS sequence"/>
</dbReference>
<dbReference type="GO" id="GO:0000324">
    <property type="term" value="C:fungal-type vacuole"/>
    <property type="evidence" value="ECO:0007669"/>
    <property type="project" value="TreeGrafter"/>
</dbReference>
<accession>A0A8H7HHG1</accession>
<dbReference type="PANTHER" id="PTHR11802">
    <property type="entry name" value="SERINE PROTEASE FAMILY S10 SERINE CARBOXYPEPTIDASE"/>
    <property type="match status" value="1"/>
</dbReference>
<dbReference type="PRINTS" id="PR00724">
    <property type="entry name" value="CRBOXYPTASEC"/>
</dbReference>
<dbReference type="GO" id="GO:0004185">
    <property type="term" value="F:serine-type carboxypeptidase activity"/>
    <property type="evidence" value="ECO:0007669"/>
    <property type="project" value="UniProtKB-UniRule"/>
</dbReference>
<gene>
    <name evidence="7" type="ORF">RHS04_01377</name>
</gene>
<dbReference type="Gene3D" id="1.10.287.410">
    <property type="match status" value="2"/>
</dbReference>
<organism evidence="7 8">
    <name type="scientific">Rhizoctonia solani</name>
    <dbReference type="NCBI Taxonomy" id="456999"/>
    <lineage>
        <taxon>Eukaryota</taxon>
        <taxon>Fungi</taxon>
        <taxon>Dikarya</taxon>
        <taxon>Basidiomycota</taxon>
        <taxon>Agaricomycotina</taxon>
        <taxon>Agaricomycetes</taxon>
        <taxon>Cantharellales</taxon>
        <taxon>Ceratobasidiaceae</taxon>
        <taxon>Rhizoctonia</taxon>
    </lineage>
</organism>
<name>A0A8H7HHG1_9AGAM</name>
<dbReference type="PANTHER" id="PTHR11802:SF452">
    <property type="entry name" value="CARBOXYPEPTIDASE"/>
    <property type="match status" value="1"/>
</dbReference>
<evidence type="ECO:0000256" key="2">
    <source>
        <dbReference type="ARBA" id="ARBA00022645"/>
    </source>
</evidence>
<feature type="signal peptide" evidence="6">
    <location>
        <begin position="1"/>
        <end position="18"/>
    </location>
</feature>
<protein>
    <recommendedName>
        <fullName evidence="6">Carboxypeptidase</fullName>
        <ecNumber evidence="6">3.4.16.-</ecNumber>
    </recommendedName>
</protein>
<evidence type="ECO:0000256" key="6">
    <source>
        <dbReference type="RuleBase" id="RU361156"/>
    </source>
</evidence>
<comment type="similarity">
    <text evidence="1 6">Belongs to the peptidase S10 family.</text>
</comment>
<dbReference type="PROSITE" id="PS00131">
    <property type="entry name" value="CARBOXYPEPT_SER_SER"/>
    <property type="match status" value="2"/>
</dbReference>
<reference evidence="7" key="1">
    <citation type="submission" date="2020-09" db="EMBL/GenBank/DDBJ databases">
        <title>Comparative genome analyses of four rice-infecting Rhizoctonia solani isolates reveal extensive enrichment of homogalacturonan modification genes.</title>
        <authorList>
            <person name="Lee D.-Y."/>
            <person name="Jeon J."/>
            <person name="Kim K.-T."/>
            <person name="Cheong K."/>
            <person name="Song H."/>
            <person name="Choi G."/>
            <person name="Ko J."/>
            <person name="Opiyo S.O."/>
            <person name="Zuo S."/>
            <person name="Madhav S."/>
            <person name="Lee Y.-H."/>
            <person name="Wang G.-L."/>
        </authorList>
    </citation>
    <scope>NUCLEOTIDE SEQUENCE</scope>
    <source>
        <strain evidence="7">AG1-IA YN-7</strain>
    </source>
</reference>
<evidence type="ECO:0000313" key="8">
    <source>
        <dbReference type="Proteomes" id="UP000650582"/>
    </source>
</evidence>
<keyword evidence="5" id="KW-0325">Glycoprotein</keyword>
<dbReference type="InterPro" id="IPR001563">
    <property type="entry name" value="Peptidase_S10"/>
</dbReference>
<keyword evidence="2 6" id="KW-0121">Carboxypeptidase</keyword>
<keyword evidence="3 6" id="KW-0645">Protease</keyword>
<keyword evidence="4 6" id="KW-0378">Hydrolase</keyword>
<sequence>MRLPLGGIILALATQAVAFPSERVLGQGAQQGLVLDDVQFEHFSHSAIPDYKLRIKEPRLCDPTVKQYSGYLDVAESKHLFFWFFEARNNPETAPIVIWLNGGPGCTSAMGLFFALGPCSIEKGGNSTTVNDWSWNNNANLLFIDQPAGVGYSYNTGPEVTDSFVAAEDMWSFLQLFYKRFGQYAGELHVAGESYAGTYVPHIASAIWKNNRKLGKSDELVKVNLTSILIANGLTNPSYQLPVLYDWWCGKGKWPVYDQDSEVCKQLARDIPVCQRLLKSCEDYGSDIVCGTAGLFCFDRTLARAAESGLNPYDARMKCGRTEDSECYDASRWIPMYLNRPEIRRQLGGHPDVLFTSCNITVHKSFIRSGDAARNSALLLPDLINDGVRMLIYVGDADLLCPGTGQILWMEHLGTMFQQKFIDSPATDFRTHNRTAGFVRSTGGNKEAGRIAYVELFEAGHMAPHDQPDAALDMFNRWIWNKPLSGEKSELCPRILNSPSMRFRLVLLSLAFVCPSLGSVIFQNGQPEGVEPETNDVQFEHFSHTALPNSKLRVKSPSKLCDPSVKQYSGYLDISEDKHVFFWFFEARNNPGSAPVAIWLNGGPGCSSSTGLFLELGPCTVSEGGRNTTINPWSWNTNVNMLFIDQPAGVGYSYNTGSTMTNSLEAAKDMWVFLQLFYRRFGEYAGELHVAGESYAGIYIPYIAHKIWENNKQVDKFNGDWLKINLTSIMIGGGLTHPWYQFGATYDWWCGGGKWQVWKKNSTECKKLKKHEVTCLRMIEYCDKVDTDLVCGATAQFCLEEMTDMINQSGLNLLDARSNCDARNGSFACYPEVGWMSKYLNYPDVKSELGIASHIEFKPCTSVINQAFIHSGDAIRNAAALLPEMIEGGVRMLNYAGDADLLSALSVWGMILWLENLNTTFQQSFVNSFRENSQSGDRIAGHIRTTSSGNDSGRIALMEIHEAGHLAPHDQPQATLDMFNRWIFNLPLATGEPSMR</sequence>
<evidence type="ECO:0000256" key="5">
    <source>
        <dbReference type="ARBA" id="ARBA00023180"/>
    </source>
</evidence>
<dbReference type="SUPFAM" id="SSF53474">
    <property type="entry name" value="alpha/beta-Hydrolases"/>
    <property type="match status" value="2"/>
</dbReference>
<keyword evidence="6" id="KW-0732">Signal</keyword>
<dbReference type="EMBL" id="JACYCC010000025">
    <property type="protein sequence ID" value="KAF8684460.1"/>
    <property type="molecule type" value="Genomic_DNA"/>
</dbReference>
<dbReference type="Pfam" id="PF00450">
    <property type="entry name" value="Peptidase_S10"/>
    <property type="match status" value="2"/>
</dbReference>
<comment type="caution">
    <text evidence="7">The sequence shown here is derived from an EMBL/GenBank/DDBJ whole genome shotgun (WGS) entry which is preliminary data.</text>
</comment>
<dbReference type="InterPro" id="IPR029058">
    <property type="entry name" value="AB_hydrolase_fold"/>
</dbReference>
<feature type="chain" id="PRO_5034448344" description="Carboxypeptidase" evidence="6">
    <location>
        <begin position="19"/>
        <end position="996"/>
    </location>
</feature>
<dbReference type="EC" id="3.4.16.-" evidence="6"/>
<evidence type="ECO:0000256" key="1">
    <source>
        <dbReference type="ARBA" id="ARBA00009431"/>
    </source>
</evidence>
<evidence type="ECO:0000313" key="7">
    <source>
        <dbReference type="EMBL" id="KAF8684460.1"/>
    </source>
</evidence>
<evidence type="ECO:0000256" key="3">
    <source>
        <dbReference type="ARBA" id="ARBA00022670"/>
    </source>
</evidence>
<proteinExistence type="inferred from homology"/>
<dbReference type="InterPro" id="IPR018202">
    <property type="entry name" value="Ser_caboxypep_ser_AS"/>
</dbReference>